<evidence type="ECO:0000313" key="3">
    <source>
        <dbReference type="Proteomes" id="UP001589646"/>
    </source>
</evidence>
<dbReference type="EMBL" id="JBHMCE010000014">
    <property type="protein sequence ID" value="MFB9532674.1"/>
    <property type="molecule type" value="Genomic_DNA"/>
</dbReference>
<keyword evidence="3" id="KW-1185">Reference proteome</keyword>
<sequence>MPSENPTQPELNKEVVRRFYEAVLRVPGGPDFATIKELTDEQEIELNWGHPDSGVHRGAAIGPARHRMHELTGLDISAISIDELIADGPTRVVVVATNSGTDIHGNPWRMTVLELVDVANGKITKKRSFYQDTALLRDIALEREAALAQRPERSDRPARPFRERPW</sequence>
<evidence type="ECO:0000256" key="1">
    <source>
        <dbReference type="SAM" id="MobiDB-lite"/>
    </source>
</evidence>
<dbReference type="SUPFAM" id="SSF54427">
    <property type="entry name" value="NTF2-like"/>
    <property type="match status" value="1"/>
</dbReference>
<evidence type="ECO:0000313" key="2">
    <source>
        <dbReference type="EMBL" id="MFB9532674.1"/>
    </source>
</evidence>
<organism evidence="2 3">
    <name type="scientific">Nonomuraea roseola</name>
    <dbReference type="NCBI Taxonomy" id="46179"/>
    <lineage>
        <taxon>Bacteria</taxon>
        <taxon>Bacillati</taxon>
        <taxon>Actinomycetota</taxon>
        <taxon>Actinomycetes</taxon>
        <taxon>Streptosporangiales</taxon>
        <taxon>Streptosporangiaceae</taxon>
        <taxon>Nonomuraea</taxon>
    </lineage>
</organism>
<comment type="caution">
    <text evidence="2">The sequence shown here is derived from an EMBL/GenBank/DDBJ whole genome shotgun (WGS) entry which is preliminary data.</text>
</comment>
<feature type="region of interest" description="Disordered" evidence="1">
    <location>
        <begin position="147"/>
        <end position="166"/>
    </location>
</feature>
<accession>A0ABV5QBE6</accession>
<name>A0ABV5QBE6_9ACTN</name>
<dbReference type="Proteomes" id="UP001589646">
    <property type="component" value="Unassembled WGS sequence"/>
</dbReference>
<gene>
    <name evidence="2" type="ORF">ACFFRN_39220</name>
</gene>
<protein>
    <submittedName>
        <fullName evidence="2">Nuclear transport factor 2 family protein</fullName>
    </submittedName>
</protein>
<dbReference type="RefSeq" id="WP_346117713.1">
    <property type="nucleotide sequence ID" value="NZ_BAAAXC010000005.1"/>
</dbReference>
<proteinExistence type="predicted"/>
<reference evidence="2 3" key="1">
    <citation type="submission" date="2024-09" db="EMBL/GenBank/DDBJ databases">
        <authorList>
            <person name="Sun Q."/>
            <person name="Mori K."/>
        </authorList>
    </citation>
    <scope>NUCLEOTIDE SEQUENCE [LARGE SCALE GENOMIC DNA]</scope>
    <source>
        <strain evidence="2 3">JCM 3323</strain>
    </source>
</reference>
<dbReference type="Gene3D" id="3.10.450.50">
    <property type="match status" value="1"/>
</dbReference>
<dbReference type="InterPro" id="IPR032710">
    <property type="entry name" value="NTF2-like_dom_sf"/>
</dbReference>